<evidence type="ECO:0000256" key="1">
    <source>
        <dbReference type="ARBA" id="ARBA00004389"/>
    </source>
</evidence>
<evidence type="ECO:0000256" key="7">
    <source>
        <dbReference type="ARBA" id="ARBA00022989"/>
    </source>
</evidence>
<dbReference type="eggNOG" id="KOG0090">
    <property type="taxonomic scope" value="Eukaryota"/>
</dbReference>
<dbReference type="RefSeq" id="XP_016758999.1">
    <property type="nucleotide sequence ID" value="XM_016906427.1"/>
</dbReference>
<evidence type="ECO:0000256" key="8">
    <source>
        <dbReference type="ARBA" id="ARBA00023134"/>
    </source>
</evidence>
<comment type="similarity">
    <text evidence="2">Belongs to the SRP receptor beta subunit family.</text>
</comment>
<keyword evidence="14" id="KW-1185">Reference proteome</keyword>
<evidence type="ECO:0000313" key="14">
    <source>
        <dbReference type="Proteomes" id="UP000016931"/>
    </source>
</evidence>
<evidence type="ECO:0000256" key="6">
    <source>
        <dbReference type="ARBA" id="ARBA00022824"/>
    </source>
</evidence>
<keyword evidence="5" id="KW-0547">Nucleotide-binding</keyword>
<feature type="region of interest" description="Disordered" evidence="11">
    <location>
        <begin position="100"/>
        <end position="119"/>
    </location>
</feature>
<dbReference type="Pfam" id="PF09439">
    <property type="entry name" value="SRPRB"/>
    <property type="match status" value="1"/>
</dbReference>
<sequence>MAEPAAWEGFLTWMFSPNWSTIILSVIVAFTLPVLIHAYLYKKAVAKELPSFLLLGSSGAGKTSLLTLFSTGSVKPTYTSQSPSTALVRLPDQIRTHEDRYRSENDNAPRNQPTFKVIDTPGHGKLRHHAYSTLTAEATTAALKGVIFVLDSAAAAGGLIDAAEYLHDVLLALQKRHTQSRTSKGPVAIPVLVAANKQDIFSAAPTSLLRMKLEEEIGKIRDTKSRGITGVGGDVSGDDPGGDDEDNWLGAYGSTEFKFAQMEEYGVDVKVIGGNVKDGETGKGHVDGWWVWIGENL</sequence>
<keyword evidence="7 12" id="KW-1133">Transmembrane helix</keyword>
<dbReference type="InterPro" id="IPR027417">
    <property type="entry name" value="P-loop_NTPase"/>
</dbReference>
<organism evidence="13 14">
    <name type="scientific">Sphaerulina musiva (strain SO2202)</name>
    <name type="common">Poplar stem canker fungus</name>
    <name type="synonym">Septoria musiva</name>
    <dbReference type="NCBI Taxonomy" id="692275"/>
    <lineage>
        <taxon>Eukaryota</taxon>
        <taxon>Fungi</taxon>
        <taxon>Dikarya</taxon>
        <taxon>Ascomycota</taxon>
        <taxon>Pezizomycotina</taxon>
        <taxon>Dothideomycetes</taxon>
        <taxon>Dothideomycetidae</taxon>
        <taxon>Mycosphaerellales</taxon>
        <taxon>Mycosphaerellaceae</taxon>
        <taxon>Sphaerulina</taxon>
    </lineage>
</organism>
<gene>
    <name evidence="13" type="ORF">SEPMUDRAFT_150834</name>
</gene>
<dbReference type="GO" id="GO:0005789">
    <property type="term" value="C:endoplasmic reticulum membrane"/>
    <property type="evidence" value="ECO:0007669"/>
    <property type="project" value="UniProtKB-SubCell"/>
</dbReference>
<evidence type="ECO:0000313" key="13">
    <source>
        <dbReference type="EMBL" id="EMF10878.1"/>
    </source>
</evidence>
<dbReference type="GeneID" id="27903564"/>
<evidence type="ECO:0000256" key="12">
    <source>
        <dbReference type="SAM" id="Phobius"/>
    </source>
</evidence>
<keyword evidence="8" id="KW-0342">GTP-binding</keyword>
<protein>
    <recommendedName>
        <fullName evidence="3">Signal recognition particle receptor subunit beta</fullName>
    </recommendedName>
</protein>
<dbReference type="GO" id="GO:0016787">
    <property type="term" value="F:hydrolase activity"/>
    <property type="evidence" value="ECO:0007669"/>
    <property type="project" value="UniProtKB-KW"/>
</dbReference>
<keyword evidence="13" id="KW-0378">Hydrolase</keyword>
<evidence type="ECO:0000256" key="11">
    <source>
        <dbReference type="SAM" id="MobiDB-lite"/>
    </source>
</evidence>
<proteinExistence type="inferred from homology"/>
<accession>N1QI83</accession>
<evidence type="ECO:0000256" key="2">
    <source>
        <dbReference type="ARBA" id="ARBA00005619"/>
    </source>
</evidence>
<evidence type="ECO:0000256" key="3">
    <source>
        <dbReference type="ARBA" id="ARBA00020256"/>
    </source>
</evidence>
<dbReference type="EMBL" id="KB456267">
    <property type="protein sequence ID" value="EMF10878.1"/>
    <property type="molecule type" value="Genomic_DNA"/>
</dbReference>
<dbReference type="STRING" id="692275.N1QI83"/>
<evidence type="ECO:0000256" key="9">
    <source>
        <dbReference type="ARBA" id="ARBA00023136"/>
    </source>
</evidence>
<dbReference type="OrthoDB" id="41266at2759"/>
<dbReference type="Gene3D" id="3.40.50.300">
    <property type="entry name" value="P-loop containing nucleotide triphosphate hydrolases"/>
    <property type="match status" value="1"/>
</dbReference>
<dbReference type="HOGENOM" id="CLU_052538_0_0_1"/>
<evidence type="ECO:0000256" key="10">
    <source>
        <dbReference type="ARBA" id="ARBA00023170"/>
    </source>
</evidence>
<dbReference type="InterPro" id="IPR019009">
    <property type="entry name" value="SRP_receptor_beta_su"/>
</dbReference>
<name>N1QI83_SPHMS</name>
<dbReference type="OMA" id="WWIAQRI"/>
<dbReference type="AlphaFoldDB" id="N1QI83"/>
<dbReference type="Proteomes" id="UP000016931">
    <property type="component" value="Unassembled WGS sequence"/>
</dbReference>
<keyword evidence="9 12" id="KW-0472">Membrane</keyword>
<feature type="transmembrane region" description="Helical" evidence="12">
    <location>
        <begin position="20"/>
        <end position="41"/>
    </location>
</feature>
<keyword evidence="10" id="KW-0675">Receptor</keyword>
<dbReference type="GO" id="GO:0005525">
    <property type="term" value="F:GTP binding"/>
    <property type="evidence" value="ECO:0007669"/>
    <property type="project" value="UniProtKB-KW"/>
</dbReference>
<reference evidence="13 14" key="1">
    <citation type="journal article" date="2012" name="PLoS Pathog.">
        <title>Diverse lifestyles and strategies of plant pathogenesis encoded in the genomes of eighteen Dothideomycetes fungi.</title>
        <authorList>
            <person name="Ohm R.A."/>
            <person name="Feau N."/>
            <person name="Henrissat B."/>
            <person name="Schoch C.L."/>
            <person name="Horwitz B.A."/>
            <person name="Barry K.W."/>
            <person name="Condon B.J."/>
            <person name="Copeland A.C."/>
            <person name="Dhillon B."/>
            <person name="Glaser F."/>
            <person name="Hesse C.N."/>
            <person name="Kosti I."/>
            <person name="LaButti K."/>
            <person name="Lindquist E.A."/>
            <person name="Lucas S."/>
            <person name="Salamov A.A."/>
            <person name="Bradshaw R.E."/>
            <person name="Ciuffetti L."/>
            <person name="Hamelin R.C."/>
            <person name="Kema G.H.J."/>
            <person name="Lawrence C."/>
            <person name="Scott J.A."/>
            <person name="Spatafora J.W."/>
            <person name="Turgeon B.G."/>
            <person name="de Wit P.J.G.M."/>
            <person name="Zhong S."/>
            <person name="Goodwin S.B."/>
            <person name="Grigoriev I.V."/>
        </authorList>
    </citation>
    <scope>NUCLEOTIDE SEQUENCE [LARGE SCALE GENOMIC DNA]</scope>
    <source>
        <strain evidence="13 14">SO2202</strain>
    </source>
</reference>
<dbReference type="SUPFAM" id="SSF52540">
    <property type="entry name" value="P-loop containing nucleoside triphosphate hydrolases"/>
    <property type="match status" value="1"/>
</dbReference>
<evidence type="ECO:0000256" key="5">
    <source>
        <dbReference type="ARBA" id="ARBA00022741"/>
    </source>
</evidence>
<comment type="subcellular location">
    <subcellularLocation>
        <location evidence="1">Endoplasmic reticulum membrane</location>
        <topology evidence="1">Single-pass membrane protein</topology>
    </subcellularLocation>
</comment>
<keyword evidence="6" id="KW-0256">Endoplasmic reticulum</keyword>
<keyword evidence="4 12" id="KW-0812">Transmembrane</keyword>
<evidence type="ECO:0000256" key="4">
    <source>
        <dbReference type="ARBA" id="ARBA00022692"/>
    </source>
</evidence>